<feature type="compositionally biased region" description="Acidic residues" evidence="1">
    <location>
        <begin position="2870"/>
        <end position="2936"/>
    </location>
</feature>
<dbReference type="Gene3D" id="3.30.710.10">
    <property type="entry name" value="Potassium Channel Kv1.1, Chain A"/>
    <property type="match status" value="1"/>
</dbReference>
<dbReference type="SMART" id="SM00225">
    <property type="entry name" value="BTB"/>
    <property type="match status" value="1"/>
</dbReference>
<dbReference type="PANTHER" id="PTHR15600:SF42">
    <property type="entry name" value="SACSIN"/>
    <property type="match status" value="1"/>
</dbReference>
<dbReference type="CDD" id="cd18186">
    <property type="entry name" value="BTB_POZ_ZBTB_KLHL-like"/>
    <property type="match status" value="1"/>
</dbReference>
<dbReference type="InterPro" id="IPR052972">
    <property type="entry name" value="Sacsin_chaperone_reg"/>
</dbReference>
<dbReference type="InterPro" id="IPR058210">
    <property type="entry name" value="SACS/Nov_dom"/>
</dbReference>
<dbReference type="SUPFAM" id="SSF55874">
    <property type="entry name" value="ATPase domain of HSP90 chaperone/DNA topoisomerase II/histidine kinase"/>
    <property type="match status" value="2"/>
</dbReference>
<dbReference type="Proteomes" id="UP001194580">
    <property type="component" value="Unassembled WGS sequence"/>
</dbReference>
<dbReference type="Pfam" id="PF25794">
    <property type="entry name" value="SACS"/>
    <property type="match status" value="2"/>
</dbReference>
<organism evidence="3 4">
    <name type="scientific">Linnemannia exigua</name>
    <dbReference type="NCBI Taxonomy" id="604196"/>
    <lineage>
        <taxon>Eukaryota</taxon>
        <taxon>Fungi</taxon>
        <taxon>Fungi incertae sedis</taxon>
        <taxon>Mucoromycota</taxon>
        <taxon>Mortierellomycotina</taxon>
        <taxon>Mortierellomycetes</taxon>
        <taxon>Mortierellales</taxon>
        <taxon>Mortierellaceae</taxon>
        <taxon>Linnemannia</taxon>
    </lineage>
</organism>
<dbReference type="Gene3D" id="3.30.565.10">
    <property type="entry name" value="Histidine kinase-like ATPase, C-terminal domain"/>
    <property type="match status" value="1"/>
</dbReference>
<keyword evidence="4" id="KW-1185">Reference proteome</keyword>
<dbReference type="PROSITE" id="PS50097">
    <property type="entry name" value="BTB"/>
    <property type="match status" value="1"/>
</dbReference>
<dbReference type="NCBIfam" id="NF047352">
    <property type="entry name" value="P_loop_sacsin"/>
    <property type="match status" value="1"/>
</dbReference>
<evidence type="ECO:0000313" key="4">
    <source>
        <dbReference type="Proteomes" id="UP001194580"/>
    </source>
</evidence>
<feature type="region of interest" description="Disordered" evidence="1">
    <location>
        <begin position="2863"/>
        <end position="2945"/>
    </location>
</feature>
<comment type="caution">
    <text evidence="3">The sequence shown here is derived from an EMBL/GenBank/DDBJ whole genome shotgun (WGS) entry which is preliminary data.</text>
</comment>
<name>A0AAD4H939_9FUNG</name>
<evidence type="ECO:0000256" key="1">
    <source>
        <dbReference type="SAM" id="MobiDB-lite"/>
    </source>
</evidence>
<dbReference type="PANTHER" id="PTHR15600">
    <property type="entry name" value="SACSIN"/>
    <property type="match status" value="1"/>
</dbReference>
<dbReference type="Pfam" id="PF00651">
    <property type="entry name" value="BTB"/>
    <property type="match status" value="1"/>
</dbReference>
<evidence type="ECO:0000313" key="3">
    <source>
        <dbReference type="EMBL" id="KAG0277833.1"/>
    </source>
</evidence>
<proteinExistence type="predicted"/>
<gene>
    <name evidence="3" type="ORF">BGZ95_005245</name>
</gene>
<dbReference type="EMBL" id="JAAAIL010000242">
    <property type="protein sequence ID" value="KAG0277833.1"/>
    <property type="molecule type" value="Genomic_DNA"/>
</dbReference>
<dbReference type="InterPro" id="IPR036890">
    <property type="entry name" value="HATPase_C_sf"/>
</dbReference>
<dbReference type="InterPro" id="IPR000210">
    <property type="entry name" value="BTB/POZ_dom"/>
</dbReference>
<evidence type="ECO:0000259" key="2">
    <source>
        <dbReference type="PROSITE" id="PS50097"/>
    </source>
</evidence>
<accession>A0AAD4H939</accession>
<reference evidence="3" key="1">
    <citation type="journal article" date="2020" name="Fungal Divers.">
        <title>Resolving the Mortierellaceae phylogeny through synthesis of multi-gene phylogenetics and phylogenomics.</title>
        <authorList>
            <person name="Vandepol N."/>
            <person name="Liber J."/>
            <person name="Desiro A."/>
            <person name="Na H."/>
            <person name="Kennedy M."/>
            <person name="Barry K."/>
            <person name="Grigoriev I.V."/>
            <person name="Miller A.N."/>
            <person name="O'Donnell K."/>
            <person name="Stajich J.E."/>
            <person name="Bonito G."/>
        </authorList>
    </citation>
    <scope>NUCLEOTIDE SEQUENCE</scope>
    <source>
        <strain evidence="3">NRRL 28262</strain>
    </source>
</reference>
<sequence>MPPERPGFESHGIREPLTNRISGILDEYPDGTQIARELLQNSDDARSTVQWYLLDHHDYNESKQRSSSTTLPLGKESTQGTGSIKLQLFHDDLQEYMGPALLAGSDSVFEDKDFASLKKLAASEKRGDVTKIGQMGIGFNSIYHLTDCPSFITGDQFMIIEPHERIFNGTNSKLSEGAVKGNFVKDNQGASDFPDQLKAFSVLEDIDFSKPYPGTIFRFPLRTEKQAVDSKISKYAYTPAKVLEMLVKLKEEALKALLFLRYVEKIIIYERKEKHDKPTKLFQVEIVNAEEVRAERLKFHNNYVSHLDAEKCPNQKDALECSVRPIYRITHEDGAIMEETWHISTLVGNINTSDEYMRARTDGNIKNHRLIPWVGVTAPTNPDVKIDASRLFCFLPIGIQLPFPVHINGHFAVKQSRREIWTNQDNDFSSQAVANIKSLWNVQLFEKQIPDVYAMFLEDIGLDHGANYDLWPTSCGVGIGLDAIWKDLLKNVLKSVLLQDREVFFCGSRAKGNCYLRKYSSLYIAGPDMDQYPLLKESLHTIISMAEDIPNVILNEIKTLITSLGLDKFILTPAHVREVLFDNKNQWEFTADSATRVQMVKYCLLDGNVADLEGLPLLPLDGDIWVDFAQDKAEEHFFVPRIVFETLSQANAGLVDLNMDDFPFDQIDAAKRFWTPMPSSAIAKRVRWAYSRSCYQDDVVPSGIISQLPHRFPTDEWIMDFWDMAHELSDSKELFSGLLGVHLLPVGQGQLAPLSAEHRVIYNNGAVLDDPEIMNRAASIMERHLACSVIRPWFRQPGSPLQHYIVELQHFPGILDLLSQTTANHFAGISQVDRRHLATFLTKFLQPTVVLTEQQKRVLRRFPVYKRYNKSNLEPLDKTEISYTSTTTNLQQRLAQGYNSTEHPWLPHSIDLLSDEQTMKEHLRIILGVTVLSESEYWYILVSNLTKHDKNDWDAILTKLAPSYHVHNKAFDLASILRKIPFVSTTTAPEPFDTTAFGMRSLLSNLPFAQPLPTPRLSPETVVHPGLAAYFQDTEAVFPGGVYAEAPLFGILSELGMYSTFNAAFVQERFETLFGAEDLDWNENSKLVKVLYGRLNSECTEKFLTPELRSVLTTVPWVYTGPTHGWVTPVECRPQSDLALIGTRMPSAFFDFRNDALIDCIGWKPPPPLVMVLRHIRWIARKYTVEDPLENATSSTLISKQERLRQCDVNNLDVMPIYRHLAERVKDPESLKLMKLKLRNVAWVQVSGAFYTIDRVALKLKCDLQPHFIPACGLDDFYLALGVREQIRQEDIEGILVNIGAEYPEGGPISQVDADLVCRLYTEIASVRDRKWSADLLLLTQDNRLKHATDVVYDDINIQKSDPSAADLPYTFTSPRISREVAERLQIAMFSARRWDDTKDLSFDPFFQQENIVDRIKQILNDYDPSSIFNEFLQNAADAGATECHFQLDTRSFKADRILSKEMAAWQGPALLIYNNAEFSDQDFGALCKLGVGNKGEDTSKIGRHGLGFNSVYHFTDVPSIVSGPYIGFFDPHMTNLPKSNRNGAPIAQGGHRCDFRKLDAETWADQLEPYKGLFGCDMKAHFKGTLFRIPLRLRGSQALLQSGFQYEGWEVDQIEKMLMAWIKDAKLGLLFLNKMEAIHVSDGSKTQIVVSKAVTRLLEPPKVCGVQASGAVDKELRPTQRLFTAKITTKIAVEPPELEPASTGTLTWLVCTDSIFPFGTTHQMRDLAAKRHWSPHCGVAIPLDDLAEPLKGRLLVHLPTPMDTELPFHIHGGFALTSNRKSLAGGQEKENERYIWNNFLMERCLPEVALSAFEELVKYMFREPSLGGPKSQDLERVISRYFKLWPATSSKEFEPLIANFLDQSNVRRVFPVRGHPSDIPVIACTGSSITMPGDDVIPIDLQPRVYSWLRRGSVLICEVPTEIRQLAMKSWTQTMFRAYHEIDGDTIRKRLRAEPEFVTQQLKTLKDKQWMLEVVLGPVLDPKGTVKEPLAGLSIIPLRNGQWKPLSCASLYYNAAADIQDIIDAKHVLVDRDLFLSKGLTSILNALIASPDFGIRTITWSVFLSEFLRENRDGVTEVKWVLMWKYLATKNINAYAEKLPILKTTYGTMTTIEAAKDGLQVTGIEQDRLEVVNALMGLLRDLGIVVYDAAAHTNHKYFQESTLPYTDIRLVQLIAVNWTPSESRPLTAKEAIHIRRILLERPEEINDEMAAKLGALPIWHTFGMNDSHLIAADGARYLEGHFSMRSFGKIPNLIVDVNYKHFRAMGTMPLLVTEAMMDVAMPKFLSNELQCVGDVKSAYLKLFDNLHHLSTRRGKISHLPRATILHQRCYLAQDGSFCTRNALIRPNERLTQIIFADRQDIFPDLELFQIISLGETTLGGLNSLWSDPTLIRDCATKVLAETTNPDANPETTRERAIQLIKHIYVDPAVGGVNWMDDKWKFVPRETNLGSPYDIMAPNLPVYMSFSDLAHTTYRDYSWTRLGFFPADLTPSAAFKSKFPSVFAFSLSEVFMHLNTFVKRIAPTWKSMEQRQDLKARLFKIYRYCEDALGRDKSLLDTLKGSMSPHMKVAYILNGDDKDPGEPSTWVFPHQLMFDIDYNISSHEVVHRSLHQYRKFLVAMGAEEMKPVEGEVEVAAEREPGTMEVQIRNCFEAQDQETGFMDVRFKFEKGSDIMAHKFFLARASDYFFRRFTGIWAKTSTRDPKEPGVEVIDLSGYGNIKNGFWGLLYYFYTDRLIESNGQPVFECEKELQDKDSAKDGGFTNQEQTPEDKLSERVQYLMVLQDVANRFEANRLKDLIAQELIMFKKVIHTNVFNIRSHAEQTQANNVREYCNKYIAENKDSVIKYVKGEIEAAKDLLKDLDREVQVDDHSEEEEDGDVEDVEEEEEEGEDDGSEDEENDDGENEENDDSEDEENDDGEDEENEDGEEEEEDEIDAIESSSMSNAARTLVEEELRVLEENLEELYAL</sequence>
<dbReference type="GO" id="GO:0030544">
    <property type="term" value="F:Hsp70 protein binding"/>
    <property type="evidence" value="ECO:0007669"/>
    <property type="project" value="TreeGrafter"/>
</dbReference>
<feature type="domain" description="BTB" evidence="2">
    <location>
        <begin position="2661"/>
        <end position="2739"/>
    </location>
</feature>
<dbReference type="SUPFAM" id="SSF54695">
    <property type="entry name" value="POZ domain"/>
    <property type="match status" value="1"/>
</dbReference>
<protein>
    <recommendedName>
        <fullName evidence="2">BTB domain-containing protein</fullName>
    </recommendedName>
</protein>
<dbReference type="InterPro" id="IPR011333">
    <property type="entry name" value="SKP1/BTB/POZ_sf"/>
</dbReference>